<proteinExistence type="predicted"/>
<dbReference type="EMBL" id="CAWUOM010000207">
    <property type="protein sequence ID" value="CAK7275180.1"/>
    <property type="molecule type" value="Genomic_DNA"/>
</dbReference>
<dbReference type="Proteomes" id="UP001642501">
    <property type="component" value="Unassembled WGS sequence"/>
</dbReference>
<name>A0ABP0E3M2_9PEZI</name>
<organism evidence="1 2">
    <name type="scientific">Sporothrix epigloea</name>
    <dbReference type="NCBI Taxonomy" id="1892477"/>
    <lineage>
        <taxon>Eukaryota</taxon>
        <taxon>Fungi</taxon>
        <taxon>Dikarya</taxon>
        <taxon>Ascomycota</taxon>
        <taxon>Pezizomycotina</taxon>
        <taxon>Sordariomycetes</taxon>
        <taxon>Sordariomycetidae</taxon>
        <taxon>Ophiostomatales</taxon>
        <taxon>Ophiostomataceae</taxon>
        <taxon>Sporothrix</taxon>
    </lineage>
</organism>
<accession>A0ABP0E3M2</accession>
<dbReference type="Gene3D" id="1.10.510.10">
    <property type="entry name" value="Transferase(Phosphotransferase) domain 1"/>
    <property type="match status" value="1"/>
</dbReference>
<dbReference type="SUPFAM" id="SSF56112">
    <property type="entry name" value="Protein kinase-like (PK-like)"/>
    <property type="match status" value="1"/>
</dbReference>
<keyword evidence="2" id="KW-1185">Reference proteome</keyword>
<dbReference type="InterPro" id="IPR011009">
    <property type="entry name" value="Kinase-like_dom_sf"/>
</dbReference>
<evidence type="ECO:0008006" key="3">
    <source>
        <dbReference type="Google" id="ProtNLM"/>
    </source>
</evidence>
<evidence type="ECO:0000313" key="1">
    <source>
        <dbReference type="EMBL" id="CAK7275180.1"/>
    </source>
</evidence>
<sequence length="154" mass="17535">MVSDVWQIACLLYQIQTGRRLFPTGVPVFEVLIGTIVDRLGPLPENWREKFKSNEYGYMSDGEVMFEEKNVWYWYEDSKSKETFDDRLAAGAPHLTPHQRKDFADLLLKMVAYEPEKRLPAAEVSLRLEGGLQSGGSVRQVGSLMPLSPQNINV</sequence>
<gene>
    <name evidence="1" type="ORF">SEPCBS57363_006548</name>
</gene>
<protein>
    <recommendedName>
        <fullName evidence="3">Protein kinase domain-containing protein</fullName>
    </recommendedName>
</protein>
<comment type="caution">
    <text evidence="1">The sequence shown here is derived from an EMBL/GenBank/DDBJ whole genome shotgun (WGS) entry which is preliminary data.</text>
</comment>
<reference evidence="1 2" key="1">
    <citation type="submission" date="2024-01" db="EMBL/GenBank/DDBJ databases">
        <authorList>
            <person name="Allen C."/>
            <person name="Tagirdzhanova G."/>
        </authorList>
    </citation>
    <scope>NUCLEOTIDE SEQUENCE [LARGE SCALE GENOMIC DNA]</scope>
    <source>
        <strain evidence="1 2">CBS 573.63</strain>
    </source>
</reference>
<evidence type="ECO:0000313" key="2">
    <source>
        <dbReference type="Proteomes" id="UP001642501"/>
    </source>
</evidence>